<gene>
    <name evidence="3" type="ORF">GCM10015535_34170</name>
</gene>
<keyword evidence="4" id="KW-1185">Reference proteome</keyword>
<reference evidence="4" key="1">
    <citation type="journal article" date="2019" name="Int. J. Syst. Evol. Microbiol.">
        <title>The Global Catalogue of Microorganisms (GCM) 10K type strain sequencing project: providing services to taxonomists for standard genome sequencing and annotation.</title>
        <authorList>
            <consortium name="The Broad Institute Genomics Platform"/>
            <consortium name="The Broad Institute Genome Sequencing Center for Infectious Disease"/>
            <person name="Wu L."/>
            <person name="Ma J."/>
        </authorList>
    </citation>
    <scope>NUCLEOTIDE SEQUENCE [LARGE SCALE GENOMIC DNA]</scope>
    <source>
        <strain evidence="4">JCM 4376</strain>
    </source>
</reference>
<name>A0ABQ2VZ99_9ACTN</name>
<accession>A0ABQ2VZ99</accession>
<evidence type="ECO:0000313" key="4">
    <source>
        <dbReference type="Proteomes" id="UP000660675"/>
    </source>
</evidence>
<organism evidence="3 4">
    <name type="scientific">Streptomyces gelaticus</name>
    <dbReference type="NCBI Taxonomy" id="285446"/>
    <lineage>
        <taxon>Bacteria</taxon>
        <taxon>Bacillati</taxon>
        <taxon>Actinomycetota</taxon>
        <taxon>Actinomycetes</taxon>
        <taxon>Kitasatosporales</taxon>
        <taxon>Streptomycetaceae</taxon>
        <taxon>Streptomyces</taxon>
    </lineage>
</organism>
<evidence type="ECO:0000313" key="3">
    <source>
        <dbReference type="EMBL" id="GGV86279.1"/>
    </source>
</evidence>
<keyword evidence="2" id="KW-1133">Transmembrane helix</keyword>
<dbReference type="EMBL" id="BMTF01000010">
    <property type="protein sequence ID" value="GGV86279.1"/>
    <property type="molecule type" value="Genomic_DNA"/>
</dbReference>
<keyword evidence="2" id="KW-0812">Transmembrane</keyword>
<sequence>MGGADVDAPDLAAMAAQALSAAASGAANTAVSDLVRGRLSRSARGQAALDELANAPSDPETSSNLQATLADEISSDAEFAGRLAVLLHAPSQQHTGSVVMTGSKVTRSQVALGPLTINNTRAGQLSLAAGVLLVVLIVALAAYGGVRLFDNTDDSPLNAPSEPGTTRSASRAAALPPTTDTVSQILPGRSSMDAQEYPWAGTPEVRTSAAGSGLCRAAPECERNATAAGAVEFGRGENEGENRAEFLVLAFPDAAAAHRTYIDIVQDYEEADRGFGNFRKVALERRGEESQGFDEYGTDAKSNPAPLNVNRMLIFRQGAFIGVAHQMDDPTEQRGTRILSLSAMLANRIAKTDAGKTP</sequence>
<evidence type="ECO:0000256" key="2">
    <source>
        <dbReference type="SAM" id="Phobius"/>
    </source>
</evidence>
<protein>
    <recommendedName>
        <fullName evidence="5">Serine/threonine protein kinase</fullName>
    </recommendedName>
</protein>
<proteinExistence type="predicted"/>
<comment type="caution">
    <text evidence="3">The sequence shown here is derived from an EMBL/GenBank/DDBJ whole genome shotgun (WGS) entry which is preliminary data.</text>
</comment>
<evidence type="ECO:0008006" key="5">
    <source>
        <dbReference type="Google" id="ProtNLM"/>
    </source>
</evidence>
<keyword evidence="2" id="KW-0472">Membrane</keyword>
<evidence type="ECO:0000256" key="1">
    <source>
        <dbReference type="SAM" id="MobiDB-lite"/>
    </source>
</evidence>
<feature type="transmembrane region" description="Helical" evidence="2">
    <location>
        <begin position="125"/>
        <end position="146"/>
    </location>
</feature>
<dbReference type="Proteomes" id="UP000660675">
    <property type="component" value="Unassembled WGS sequence"/>
</dbReference>
<feature type="region of interest" description="Disordered" evidence="1">
    <location>
        <begin position="151"/>
        <end position="182"/>
    </location>
</feature>